<keyword evidence="5" id="KW-0479">Metal-binding</keyword>
<dbReference type="GO" id="GO:0046872">
    <property type="term" value="F:metal ion binding"/>
    <property type="evidence" value="ECO:0007669"/>
    <property type="project" value="UniProtKB-KW"/>
</dbReference>
<evidence type="ECO:0000256" key="8">
    <source>
        <dbReference type="ARBA" id="ARBA00023027"/>
    </source>
</evidence>
<dbReference type="EC" id="3.6.1.22" evidence="4"/>
<dbReference type="PANTHER" id="PTHR42904">
    <property type="entry name" value="NUDIX HYDROLASE, NUDC SUBFAMILY"/>
    <property type="match status" value="1"/>
</dbReference>
<evidence type="ECO:0000313" key="12">
    <source>
        <dbReference type="Proteomes" id="UP000189818"/>
    </source>
</evidence>
<dbReference type="RefSeq" id="WP_079646068.1">
    <property type="nucleotide sequence ID" value="NZ_FUYM01000001.1"/>
</dbReference>
<evidence type="ECO:0000256" key="4">
    <source>
        <dbReference type="ARBA" id="ARBA00012381"/>
    </source>
</evidence>
<evidence type="ECO:0000256" key="3">
    <source>
        <dbReference type="ARBA" id="ARBA00009595"/>
    </source>
</evidence>
<dbReference type="Proteomes" id="UP000189818">
    <property type="component" value="Unassembled WGS sequence"/>
</dbReference>
<dbReference type="Pfam" id="PF00293">
    <property type="entry name" value="NUDIX"/>
    <property type="match status" value="1"/>
</dbReference>
<dbReference type="InterPro" id="IPR015797">
    <property type="entry name" value="NUDIX_hydrolase-like_dom_sf"/>
</dbReference>
<organism evidence="11 12">
    <name type="scientific">Rhizorhabdus histidinilytica</name>
    <dbReference type="NCBI Taxonomy" id="439228"/>
    <lineage>
        <taxon>Bacteria</taxon>
        <taxon>Pseudomonadati</taxon>
        <taxon>Pseudomonadota</taxon>
        <taxon>Alphaproteobacteria</taxon>
        <taxon>Sphingomonadales</taxon>
        <taxon>Sphingomonadaceae</taxon>
        <taxon>Rhizorhabdus</taxon>
    </lineage>
</organism>
<evidence type="ECO:0000256" key="6">
    <source>
        <dbReference type="ARBA" id="ARBA00022801"/>
    </source>
</evidence>
<comment type="catalytic activity">
    <reaction evidence="9">
        <text>a 5'-end NAD(+)-phospho-ribonucleoside in mRNA + H2O = a 5'-end phospho-adenosine-phospho-ribonucleoside in mRNA + beta-nicotinamide D-ribonucleotide + 2 H(+)</text>
        <dbReference type="Rhea" id="RHEA:60876"/>
        <dbReference type="Rhea" id="RHEA-COMP:15698"/>
        <dbReference type="Rhea" id="RHEA-COMP:15719"/>
        <dbReference type="ChEBI" id="CHEBI:14649"/>
        <dbReference type="ChEBI" id="CHEBI:15377"/>
        <dbReference type="ChEBI" id="CHEBI:15378"/>
        <dbReference type="ChEBI" id="CHEBI:144029"/>
        <dbReference type="ChEBI" id="CHEBI:144051"/>
    </reaction>
    <physiologicalReaction direction="left-to-right" evidence="9">
        <dbReference type="Rhea" id="RHEA:60877"/>
    </physiologicalReaction>
</comment>
<evidence type="ECO:0000259" key="10">
    <source>
        <dbReference type="PROSITE" id="PS51462"/>
    </source>
</evidence>
<dbReference type="PROSITE" id="PS51462">
    <property type="entry name" value="NUDIX"/>
    <property type="match status" value="1"/>
</dbReference>
<evidence type="ECO:0000256" key="1">
    <source>
        <dbReference type="ARBA" id="ARBA00001946"/>
    </source>
</evidence>
<dbReference type="NCBIfam" id="NF001299">
    <property type="entry name" value="PRK00241.1"/>
    <property type="match status" value="1"/>
</dbReference>
<dbReference type="SUPFAM" id="SSF55811">
    <property type="entry name" value="Nudix"/>
    <property type="match status" value="1"/>
</dbReference>
<comment type="similarity">
    <text evidence="3">Belongs to the Nudix hydrolase family. NudC subfamily.</text>
</comment>
<comment type="cofactor">
    <cofactor evidence="2">
        <name>Zn(2+)</name>
        <dbReference type="ChEBI" id="CHEBI:29105"/>
    </cofactor>
</comment>
<dbReference type="EMBL" id="FUYM01000001">
    <property type="protein sequence ID" value="SKB25104.1"/>
    <property type="molecule type" value="Genomic_DNA"/>
</dbReference>
<keyword evidence="7" id="KW-0460">Magnesium</keyword>
<feature type="domain" description="Nudix hydrolase" evidence="10">
    <location>
        <begin position="159"/>
        <end position="283"/>
    </location>
</feature>
<reference evidence="12" key="1">
    <citation type="submission" date="2017-02" db="EMBL/GenBank/DDBJ databases">
        <authorList>
            <person name="Varghese N."/>
            <person name="Submissions S."/>
        </authorList>
    </citation>
    <scope>NUCLEOTIDE SEQUENCE [LARGE SCALE GENOMIC DNA]</scope>
    <source>
        <strain evidence="12">UM2</strain>
    </source>
</reference>
<dbReference type="InterPro" id="IPR020084">
    <property type="entry name" value="NUDIX_hydrolase_CS"/>
</dbReference>
<evidence type="ECO:0000313" key="11">
    <source>
        <dbReference type="EMBL" id="SKB25104.1"/>
    </source>
</evidence>
<dbReference type="InterPro" id="IPR049734">
    <property type="entry name" value="NudC-like_C"/>
</dbReference>
<dbReference type="STRING" id="439228.SAMN06295920_10173"/>
<dbReference type="PANTHER" id="PTHR42904:SF6">
    <property type="entry name" value="NAD-CAPPED RNA HYDROLASE NUDT12"/>
    <property type="match status" value="1"/>
</dbReference>
<evidence type="ECO:0000256" key="9">
    <source>
        <dbReference type="ARBA" id="ARBA00023679"/>
    </source>
</evidence>
<accession>A0A1T4ZQN0</accession>
<dbReference type="Gene3D" id="3.90.79.10">
    <property type="entry name" value="Nucleoside Triphosphate Pyrophosphohydrolase"/>
    <property type="match status" value="1"/>
</dbReference>
<keyword evidence="6" id="KW-0378">Hydrolase</keyword>
<evidence type="ECO:0000256" key="5">
    <source>
        <dbReference type="ARBA" id="ARBA00022723"/>
    </source>
</evidence>
<dbReference type="OrthoDB" id="9791656at2"/>
<dbReference type="PROSITE" id="PS00893">
    <property type="entry name" value="NUDIX_BOX"/>
    <property type="match status" value="1"/>
</dbReference>
<name>A0A1T4ZQN0_9SPHN</name>
<dbReference type="InterPro" id="IPR015376">
    <property type="entry name" value="Znr_NADH_PPase"/>
</dbReference>
<dbReference type="GO" id="GO:0005829">
    <property type="term" value="C:cytosol"/>
    <property type="evidence" value="ECO:0007669"/>
    <property type="project" value="TreeGrafter"/>
</dbReference>
<evidence type="ECO:0000256" key="2">
    <source>
        <dbReference type="ARBA" id="ARBA00001947"/>
    </source>
</evidence>
<evidence type="ECO:0000256" key="7">
    <source>
        <dbReference type="ARBA" id="ARBA00022842"/>
    </source>
</evidence>
<dbReference type="CDD" id="cd03429">
    <property type="entry name" value="NUDIX_NADH_pyrophosphatase_Nudt13"/>
    <property type="match status" value="1"/>
</dbReference>
<dbReference type="Gene3D" id="3.90.79.20">
    <property type="match status" value="1"/>
</dbReference>
<keyword evidence="12" id="KW-1185">Reference proteome</keyword>
<dbReference type="InterPro" id="IPR050241">
    <property type="entry name" value="NAD-cap_RNA_hydrolase_NudC"/>
</dbReference>
<comment type="cofactor">
    <cofactor evidence="1">
        <name>Mg(2+)</name>
        <dbReference type="ChEBI" id="CHEBI:18420"/>
    </cofactor>
</comment>
<gene>
    <name evidence="11" type="ORF">SAMN06295920_10173</name>
</gene>
<proteinExistence type="inferred from homology"/>
<dbReference type="AlphaFoldDB" id="A0A1T4ZQN0"/>
<dbReference type="InterPro" id="IPR000086">
    <property type="entry name" value="NUDIX_hydrolase_dom"/>
</dbReference>
<protein>
    <recommendedName>
        <fullName evidence="4">NAD(+) diphosphatase</fullName>
        <ecNumber evidence="4">3.6.1.22</ecNumber>
    </recommendedName>
</protein>
<dbReference type="GO" id="GO:0006742">
    <property type="term" value="P:NADP+ catabolic process"/>
    <property type="evidence" value="ECO:0007669"/>
    <property type="project" value="TreeGrafter"/>
</dbReference>
<dbReference type="GO" id="GO:0035529">
    <property type="term" value="F:NADH pyrophosphatase activity"/>
    <property type="evidence" value="ECO:0007669"/>
    <property type="project" value="TreeGrafter"/>
</dbReference>
<keyword evidence="8" id="KW-0520">NAD</keyword>
<dbReference type="GO" id="GO:0019677">
    <property type="term" value="P:NAD+ catabolic process"/>
    <property type="evidence" value="ECO:0007669"/>
    <property type="project" value="TreeGrafter"/>
</dbReference>
<dbReference type="Pfam" id="PF09297">
    <property type="entry name" value="Zn_ribbon_NUD"/>
    <property type="match status" value="1"/>
</dbReference>
<sequence length="297" mass="31827">MASFPVPGFTGSPLARVDIERDKPAWFEEQRIHPAARLLRLDGLKPVLDEDGRLSWGPLSEAPAGVGLALLGLIDDAPRFVALTASPAEGDQRGESIAIARTMTEPGASATYAAARSLVDWHARHRFCANCGRPTSVARSGWARFCLAVEGGCGAEHFPRTDPVVIMLAEHEGRVLLGRNVRAPYGFYSALAGFLEVGESIEEAVARELNEEAGVVVTSVRYVTSQPWPFPSQLMIACIATVESDALTLDTNELGDALWATKDEVRAALAGDPDTAFRVPFPIAIAHTLLTAWVNGA</sequence>